<evidence type="ECO:0000313" key="3">
    <source>
        <dbReference type="Proteomes" id="UP001374579"/>
    </source>
</evidence>
<keyword evidence="3" id="KW-1185">Reference proteome</keyword>
<feature type="compositionally biased region" description="Gly residues" evidence="1">
    <location>
        <begin position="122"/>
        <end position="134"/>
    </location>
</feature>
<organism evidence="2 3">
    <name type="scientific">Littorina saxatilis</name>
    <dbReference type="NCBI Taxonomy" id="31220"/>
    <lineage>
        <taxon>Eukaryota</taxon>
        <taxon>Metazoa</taxon>
        <taxon>Spiralia</taxon>
        <taxon>Lophotrochozoa</taxon>
        <taxon>Mollusca</taxon>
        <taxon>Gastropoda</taxon>
        <taxon>Caenogastropoda</taxon>
        <taxon>Littorinimorpha</taxon>
        <taxon>Littorinoidea</taxon>
        <taxon>Littorinidae</taxon>
        <taxon>Littorina</taxon>
    </lineage>
</organism>
<accession>A0AAN9FZ46</accession>
<dbReference type="Proteomes" id="UP001374579">
    <property type="component" value="Unassembled WGS sequence"/>
</dbReference>
<protein>
    <submittedName>
        <fullName evidence="2">Uncharacterized protein</fullName>
    </submittedName>
</protein>
<evidence type="ECO:0000256" key="1">
    <source>
        <dbReference type="SAM" id="MobiDB-lite"/>
    </source>
</evidence>
<feature type="region of interest" description="Disordered" evidence="1">
    <location>
        <begin position="91"/>
        <end position="167"/>
    </location>
</feature>
<dbReference type="EMBL" id="JBAMIC010001875">
    <property type="protein sequence ID" value="KAK7089404.1"/>
    <property type="molecule type" value="Genomic_DNA"/>
</dbReference>
<feature type="non-terminal residue" evidence="2">
    <location>
        <position position="1"/>
    </location>
</feature>
<sequence length="235" mass="25336">SVRRDGDNTESPANIKLQEDAMAAAPSFVSHGYDIGSSGVVTAQRGMDHLEAEVMRATGCEDVEHVREMLEDCDYDVDATIATLLQTLDLGDGTQEDDTTSLTSQQTADSGIWASNGTGNRIFGGGVSSGGSGSSKGHQKVHFREDSYGGSSGYSSLGSNRGGGARPKLAIPATHVNHHVVTGRQMKEMKKMDKKKRATERHQQRVMGIDPRLQMAHQSSHPEDTFVVKHDITRI</sequence>
<feature type="compositionally biased region" description="Polar residues" evidence="1">
    <location>
        <begin position="100"/>
        <end position="119"/>
    </location>
</feature>
<proteinExistence type="predicted"/>
<comment type="caution">
    <text evidence="2">The sequence shown here is derived from an EMBL/GenBank/DDBJ whole genome shotgun (WGS) entry which is preliminary data.</text>
</comment>
<dbReference type="CDD" id="cd14279">
    <property type="entry name" value="CUE"/>
    <property type="match status" value="1"/>
</dbReference>
<name>A0AAN9FZ46_9CAEN</name>
<reference evidence="2 3" key="1">
    <citation type="submission" date="2024-02" db="EMBL/GenBank/DDBJ databases">
        <title>Chromosome-scale genome assembly of the rough periwinkle Littorina saxatilis.</title>
        <authorList>
            <person name="De Jode A."/>
            <person name="Faria R."/>
            <person name="Formenti G."/>
            <person name="Sims Y."/>
            <person name="Smith T.P."/>
            <person name="Tracey A."/>
            <person name="Wood J.M.D."/>
            <person name="Zagrodzka Z.B."/>
            <person name="Johannesson K."/>
            <person name="Butlin R.K."/>
            <person name="Leder E.H."/>
        </authorList>
    </citation>
    <scope>NUCLEOTIDE SEQUENCE [LARGE SCALE GENOMIC DNA]</scope>
    <source>
        <strain evidence="2">Snail1</strain>
        <tissue evidence="2">Muscle</tissue>
    </source>
</reference>
<gene>
    <name evidence="2" type="ORF">V1264_024574</name>
</gene>
<dbReference type="AlphaFoldDB" id="A0AAN9FZ46"/>
<evidence type="ECO:0000313" key="2">
    <source>
        <dbReference type="EMBL" id="KAK7089404.1"/>
    </source>
</evidence>